<dbReference type="EMBL" id="LAZR01045780">
    <property type="protein sequence ID" value="KKK98058.1"/>
    <property type="molecule type" value="Genomic_DNA"/>
</dbReference>
<accession>A0A0F8ZW23</accession>
<proteinExistence type="predicted"/>
<reference evidence="1" key="1">
    <citation type="journal article" date="2015" name="Nature">
        <title>Complex archaea that bridge the gap between prokaryotes and eukaryotes.</title>
        <authorList>
            <person name="Spang A."/>
            <person name="Saw J.H."/>
            <person name="Jorgensen S.L."/>
            <person name="Zaremba-Niedzwiedzka K."/>
            <person name="Martijn J."/>
            <person name="Lind A.E."/>
            <person name="van Eijk R."/>
            <person name="Schleper C."/>
            <person name="Guy L."/>
            <person name="Ettema T.J."/>
        </authorList>
    </citation>
    <scope>NUCLEOTIDE SEQUENCE</scope>
</reference>
<comment type="caution">
    <text evidence="1">The sequence shown here is derived from an EMBL/GenBank/DDBJ whole genome shotgun (WGS) entry which is preliminary data.</text>
</comment>
<sequence length="126" mass="14269">MAVTETPLEAVRSWNNFYSKGQRVEVTRDLGEKEFRKTKSEAFVAESGHAVIFLEGILGYYLLERVKEGYPKAKAEDVKESIIIDYCSDCVSFPDDYDCPDHECPAWKAISILCDIAAREAVREPV</sequence>
<gene>
    <name evidence="1" type="ORF">LCGC14_2646570</name>
</gene>
<dbReference type="AlphaFoldDB" id="A0A0F8ZW23"/>
<organism evidence="1">
    <name type="scientific">marine sediment metagenome</name>
    <dbReference type="NCBI Taxonomy" id="412755"/>
    <lineage>
        <taxon>unclassified sequences</taxon>
        <taxon>metagenomes</taxon>
        <taxon>ecological metagenomes</taxon>
    </lineage>
</organism>
<protein>
    <submittedName>
        <fullName evidence="1">Uncharacterized protein</fullName>
    </submittedName>
</protein>
<name>A0A0F8ZW23_9ZZZZ</name>
<evidence type="ECO:0000313" key="1">
    <source>
        <dbReference type="EMBL" id="KKK98058.1"/>
    </source>
</evidence>